<name>A0A841EXE9_9BACT</name>
<evidence type="ECO:0000259" key="1">
    <source>
        <dbReference type="SMART" id="SM01126"/>
    </source>
</evidence>
<evidence type="ECO:0000313" key="3">
    <source>
        <dbReference type="Proteomes" id="UP000524404"/>
    </source>
</evidence>
<proteinExistence type="predicted"/>
<accession>A0A841EXE9</accession>
<protein>
    <submittedName>
        <fullName evidence="2">Transposase-like protein</fullName>
    </submittedName>
</protein>
<organism evidence="2 3">
    <name type="scientific">Arcicella rosea</name>
    <dbReference type="NCBI Taxonomy" id="502909"/>
    <lineage>
        <taxon>Bacteria</taxon>
        <taxon>Pseudomonadati</taxon>
        <taxon>Bacteroidota</taxon>
        <taxon>Cytophagia</taxon>
        <taxon>Cytophagales</taxon>
        <taxon>Flectobacillaceae</taxon>
        <taxon>Arcicella</taxon>
    </lineage>
</organism>
<dbReference type="InterPro" id="IPR024445">
    <property type="entry name" value="Tnp_ISXO2-like"/>
</dbReference>
<sequence>MTVLPNVQQKTIKPIIEKTVTKFSTIHTDEYNIYAKLENWEYYHKTVNHSLGQYAKDEDGDGIYEVHCNTQECIWSLLRPWLRPHRGISQEKLPFYVGYFEFLHNLRMRGKKALQETFQLLLTPDLRNYQQCLIISPV</sequence>
<gene>
    <name evidence="2" type="ORF">HNP25_004447</name>
</gene>
<evidence type="ECO:0000313" key="2">
    <source>
        <dbReference type="EMBL" id="MBB6005763.1"/>
    </source>
</evidence>
<dbReference type="Pfam" id="PF12762">
    <property type="entry name" value="DDE_Tnp_IS1595"/>
    <property type="match status" value="1"/>
</dbReference>
<keyword evidence="3" id="KW-1185">Reference proteome</keyword>
<reference evidence="2 3" key="1">
    <citation type="submission" date="2020-08" db="EMBL/GenBank/DDBJ databases">
        <title>Functional genomics of gut bacteria from endangered species of beetles.</title>
        <authorList>
            <person name="Carlos-Shanley C."/>
        </authorList>
    </citation>
    <scope>NUCLEOTIDE SEQUENCE [LARGE SCALE GENOMIC DNA]</scope>
    <source>
        <strain evidence="2 3">S00070</strain>
    </source>
</reference>
<dbReference type="SMART" id="SM01126">
    <property type="entry name" value="DDE_Tnp_IS1595"/>
    <property type="match status" value="1"/>
</dbReference>
<dbReference type="AlphaFoldDB" id="A0A841EXE9"/>
<comment type="caution">
    <text evidence="2">The sequence shown here is derived from an EMBL/GenBank/DDBJ whole genome shotgun (WGS) entry which is preliminary data.</text>
</comment>
<dbReference type="EMBL" id="JACHKT010000076">
    <property type="protein sequence ID" value="MBB6005763.1"/>
    <property type="molecule type" value="Genomic_DNA"/>
</dbReference>
<dbReference type="Proteomes" id="UP000524404">
    <property type="component" value="Unassembled WGS sequence"/>
</dbReference>
<feature type="domain" description="ISXO2-like transposase" evidence="1">
    <location>
        <begin position="1"/>
        <end position="105"/>
    </location>
</feature>